<keyword evidence="7" id="KW-1185">Reference proteome</keyword>
<dbReference type="Pfam" id="PF00176">
    <property type="entry name" value="SNF2-rel_dom"/>
    <property type="match status" value="1"/>
</dbReference>
<feature type="compositionally biased region" description="Basic and acidic residues" evidence="4">
    <location>
        <begin position="1082"/>
        <end position="1099"/>
    </location>
</feature>
<feature type="compositionally biased region" description="Acidic residues" evidence="4">
    <location>
        <begin position="256"/>
        <end position="279"/>
    </location>
</feature>
<feature type="compositionally biased region" description="Basic residues" evidence="4">
    <location>
        <begin position="231"/>
        <end position="240"/>
    </location>
</feature>
<protein>
    <recommendedName>
        <fullName evidence="5">Helicase C-terminal domain-containing protein</fullName>
    </recommendedName>
</protein>
<dbReference type="InterPro" id="IPR001650">
    <property type="entry name" value="Helicase_C-like"/>
</dbReference>
<dbReference type="SUPFAM" id="SSF52540">
    <property type="entry name" value="P-loop containing nucleoside triphosphate hydrolases"/>
    <property type="match status" value="2"/>
</dbReference>
<keyword evidence="2" id="KW-0378">Hydrolase</keyword>
<dbReference type="Gene3D" id="3.40.50.300">
    <property type="entry name" value="P-loop containing nucleotide triphosphate hydrolases"/>
    <property type="match status" value="1"/>
</dbReference>
<comment type="caution">
    <text evidence="6">The sequence shown here is derived from an EMBL/GenBank/DDBJ whole genome shotgun (WGS) entry which is preliminary data.</text>
</comment>
<reference evidence="6 7" key="1">
    <citation type="submission" date="2023-01" db="EMBL/GenBank/DDBJ databases">
        <title>Analysis of 21 Apiospora genomes using comparative genomics revels a genus with tremendous synthesis potential of carbohydrate active enzymes and secondary metabolites.</title>
        <authorList>
            <person name="Sorensen T."/>
        </authorList>
    </citation>
    <scope>NUCLEOTIDE SEQUENCE [LARGE SCALE GENOMIC DNA]</scope>
    <source>
        <strain evidence="6 7">CBS 33761</strain>
    </source>
</reference>
<dbReference type="Proteomes" id="UP001444661">
    <property type="component" value="Unassembled WGS sequence"/>
</dbReference>
<dbReference type="InterPro" id="IPR027417">
    <property type="entry name" value="P-loop_NTPase"/>
</dbReference>
<evidence type="ECO:0000313" key="6">
    <source>
        <dbReference type="EMBL" id="KAK8024599.1"/>
    </source>
</evidence>
<feature type="region of interest" description="Disordered" evidence="4">
    <location>
        <begin position="184"/>
        <end position="297"/>
    </location>
</feature>
<dbReference type="PANTHER" id="PTHR45626">
    <property type="entry name" value="TRANSCRIPTION TERMINATION FACTOR 2-RELATED"/>
    <property type="match status" value="1"/>
</dbReference>
<keyword evidence="1" id="KW-0547">Nucleotide-binding</keyword>
<feature type="compositionally biased region" description="Polar residues" evidence="4">
    <location>
        <begin position="196"/>
        <end position="211"/>
    </location>
</feature>
<feature type="domain" description="Helicase C-terminal" evidence="5">
    <location>
        <begin position="896"/>
        <end position="1082"/>
    </location>
</feature>
<evidence type="ECO:0000313" key="7">
    <source>
        <dbReference type="Proteomes" id="UP001444661"/>
    </source>
</evidence>
<feature type="compositionally biased region" description="Basic residues" evidence="4">
    <location>
        <begin position="212"/>
        <end position="221"/>
    </location>
</feature>
<proteinExistence type="predicted"/>
<evidence type="ECO:0000256" key="1">
    <source>
        <dbReference type="ARBA" id="ARBA00022741"/>
    </source>
</evidence>
<dbReference type="PROSITE" id="PS51194">
    <property type="entry name" value="HELICASE_CTER"/>
    <property type="match status" value="1"/>
</dbReference>
<evidence type="ECO:0000256" key="2">
    <source>
        <dbReference type="ARBA" id="ARBA00022801"/>
    </source>
</evidence>
<evidence type="ECO:0000256" key="4">
    <source>
        <dbReference type="SAM" id="MobiDB-lite"/>
    </source>
</evidence>
<keyword evidence="3" id="KW-0067">ATP-binding</keyword>
<dbReference type="InterPro" id="IPR000330">
    <property type="entry name" value="SNF2_N"/>
</dbReference>
<dbReference type="EMBL" id="JAQQWK010000011">
    <property type="protein sequence ID" value="KAK8024599.1"/>
    <property type="molecule type" value="Genomic_DNA"/>
</dbReference>
<gene>
    <name evidence="6" type="ORF">PG993_012665</name>
</gene>
<organism evidence="6 7">
    <name type="scientific">Apiospora rasikravindrae</name>
    <dbReference type="NCBI Taxonomy" id="990691"/>
    <lineage>
        <taxon>Eukaryota</taxon>
        <taxon>Fungi</taxon>
        <taxon>Dikarya</taxon>
        <taxon>Ascomycota</taxon>
        <taxon>Pezizomycotina</taxon>
        <taxon>Sordariomycetes</taxon>
        <taxon>Xylariomycetidae</taxon>
        <taxon>Amphisphaeriales</taxon>
        <taxon>Apiosporaceae</taxon>
        <taxon>Apiospora</taxon>
    </lineage>
</organism>
<evidence type="ECO:0000259" key="5">
    <source>
        <dbReference type="PROSITE" id="PS51194"/>
    </source>
</evidence>
<dbReference type="InterPro" id="IPR050628">
    <property type="entry name" value="SNF2_RAD54_helicase_TF"/>
</dbReference>
<evidence type="ECO:0000256" key="3">
    <source>
        <dbReference type="ARBA" id="ARBA00022840"/>
    </source>
</evidence>
<feature type="region of interest" description="Disordered" evidence="4">
    <location>
        <begin position="1080"/>
        <end position="1099"/>
    </location>
</feature>
<sequence length="1099" mass="123871">MADNGGDADAGNPGPVLERLVASTQALQISAEALQTSVDSLKRSSEVSEREYNQVYLRIRGRNQDRDQYFEAWLSEFMGGNQGELPGGNVNWPALKTWIVASINAAVGQRVKLGEIQETVVYVLNLRESEARAEMDQMRLITLLVAWKQSGKYLYTHRGNGMPCIEFESTKLLGREGGLVLPSIEVDTPMELDTPSRPSTKRTASNSLLSQRSKKRGKKRTATTESLLSQRSKKRTRTKTRTPTPTPHPGHGAGAGDEDAEDEEDEEDDYDPAAGENEEDYNRGPSETPIADAEADKRSRVLQVISREDNSRKLDDDEHWQKVRAFFLKDYIVVENFMLPGLQRPFDCYQAAAAVWILTRYPEQGIAGPILADDPGVGKTLTMIIAIILHNNLQEAFGDVKAFWKNNKRRGLKHNPKNARKDVACPSQVEIKRLYGIQCPCVAGSTSRGIVDHMWNWPSIVICLGQDGVTNWLAEWKKTVDPQEYRVKVYVNITGWEDKSDLAAFCKAIKDAPDPEDTQALEGDRFAKSKCGFVGGSRHVLLSPTTQTGNLIEPKGNNGFLRIRSVRINKRKTETFVMPISGCAILALDEMQNYKGTPGNKTQPYQLLEILGKQQNKPTLAVGISGSIGSLGLKSVRHLLAYTLLQGHQYRLDRQLGRLGNMGNISGVDSDWDYLKDHPEGVGAEPVKYADALAKLQNDWNQGLSKMLVRRSQTDTFRGQKIVTIPKPLYKTIPLEMQPGAALSELHEYSRLVRRAMLDYHRRMLASADEKIEKERKEKGTSSVKRPSLLESQQRVLKQLPRTASEENPEALNRCFLATTFPGIALFAKESPNLLPYLKNEREQAGLAKAFTRATFNPEFTRRQAMQKVRENNPFWDIATTKLLPDAPKAEHLCHLVHEELIKTRSDRNGQAGKAPADGSGVRHMIVFVNSPITAYLMALILFQQFEENVDVFLIHSGLPTAPRATEPWHCRQSFEETFNSSCEQRDNNKIAVITYNMGSTGWNLQRANIAVLLDVPVQKAERDQACNRVNRRGQRCEPHIHEMHYTNHFCEDWRKLVNDGKQKSEIDWNKWGVNVQEEEEKERREEVRRGKQKEVNNG</sequence>
<accession>A0ABR1S345</accession>
<name>A0ABR1S345_9PEZI</name>